<protein>
    <submittedName>
        <fullName evidence="3">Glyoxalase I</fullName>
    </submittedName>
</protein>
<organism evidence="3 4">
    <name type="scientific">Pipistrellus kuhlii</name>
    <name type="common">Kuhl's pipistrelle</name>
    <dbReference type="NCBI Taxonomy" id="59472"/>
    <lineage>
        <taxon>Eukaryota</taxon>
        <taxon>Metazoa</taxon>
        <taxon>Chordata</taxon>
        <taxon>Craniata</taxon>
        <taxon>Vertebrata</taxon>
        <taxon>Euteleostomi</taxon>
        <taxon>Mammalia</taxon>
        <taxon>Eutheria</taxon>
        <taxon>Laurasiatheria</taxon>
        <taxon>Chiroptera</taxon>
        <taxon>Yangochiroptera</taxon>
        <taxon>Vespertilionidae</taxon>
        <taxon>Pipistrellus</taxon>
    </lineage>
</organism>
<dbReference type="PROSITE" id="PS00934">
    <property type="entry name" value="GLYOXALASE_I_1"/>
    <property type="match status" value="1"/>
</dbReference>
<dbReference type="EMBL" id="JACAGB010000005">
    <property type="protein sequence ID" value="KAF6362876.1"/>
    <property type="molecule type" value="Genomic_DNA"/>
</dbReference>
<name>A0A7J7YMJ5_PIPKU</name>
<dbReference type="CDD" id="cd07233">
    <property type="entry name" value="GlxI_Zn"/>
    <property type="match status" value="1"/>
</dbReference>
<dbReference type="Proteomes" id="UP000558488">
    <property type="component" value="Unassembled WGS sequence"/>
</dbReference>
<dbReference type="InterPro" id="IPR029068">
    <property type="entry name" value="Glyas_Bleomycin-R_OHBP_Dase"/>
</dbReference>
<dbReference type="PANTHER" id="PTHR10374:SF30">
    <property type="entry name" value="LACTOYLGLUTATHIONE LYASE"/>
    <property type="match status" value="1"/>
</dbReference>
<dbReference type="InterPro" id="IPR004360">
    <property type="entry name" value="Glyas_Fos-R_dOase_dom"/>
</dbReference>
<gene>
    <name evidence="3" type="ORF">mPipKuh1_005615</name>
</gene>
<dbReference type="GO" id="GO:0004462">
    <property type="term" value="F:lactoylglutathione lyase activity"/>
    <property type="evidence" value="ECO:0007669"/>
    <property type="project" value="InterPro"/>
</dbReference>
<feature type="domain" description="Glyoxalase/fosfomycin resistance/dioxygenase" evidence="2">
    <location>
        <begin position="32"/>
        <end position="103"/>
    </location>
</feature>
<evidence type="ECO:0000259" key="2">
    <source>
        <dbReference type="Pfam" id="PF00903"/>
    </source>
</evidence>
<sequence length="166" mass="18761">MAEPQPASGGLTDQAALGCCSDPDPSTKDFLLQQTMLRIKDPKKSLDFYTRILGMTLLQKLDFPTMKFSLYFLAYEDKNDIPKEKDEKVAWVFSRKATLELTQISVLQVPCNCVFPPFTAIGALRRMRPRATTAATQTPEASVTLELQFLMYMVLAKDLKNWESNL</sequence>
<dbReference type="Gene3D" id="3.10.180.10">
    <property type="entry name" value="2,3-Dihydroxybiphenyl 1,2-Dioxygenase, domain 1"/>
    <property type="match status" value="1"/>
</dbReference>
<dbReference type="PANTHER" id="PTHR10374">
    <property type="entry name" value="LACTOYLGLUTATHIONE LYASE GLYOXALASE I"/>
    <property type="match status" value="1"/>
</dbReference>
<proteinExistence type="predicted"/>
<keyword evidence="1" id="KW-0479">Metal-binding</keyword>
<dbReference type="GO" id="GO:0046872">
    <property type="term" value="F:metal ion binding"/>
    <property type="evidence" value="ECO:0007669"/>
    <property type="project" value="UniProtKB-KW"/>
</dbReference>
<accession>A0A7J7YMJ5</accession>
<evidence type="ECO:0000256" key="1">
    <source>
        <dbReference type="ARBA" id="ARBA00022723"/>
    </source>
</evidence>
<keyword evidence="4" id="KW-1185">Reference proteome</keyword>
<reference evidence="3 4" key="1">
    <citation type="journal article" date="2020" name="Nature">
        <title>Six reference-quality genomes reveal evolution of bat adaptations.</title>
        <authorList>
            <person name="Jebb D."/>
            <person name="Huang Z."/>
            <person name="Pippel M."/>
            <person name="Hughes G.M."/>
            <person name="Lavrichenko K."/>
            <person name="Devanna P."/>
            <person name="Winkler S."/>
            <person name="Jermiin L.S."/>
            <person name="Skirmuntt E.C."/>
            <person name="Katzourakis A."/>
            <person name="Burkitt-Gray L."/>
            <person name="Ray D.A."/>
            <person name="Sullivan K.A.M."/>
            <person name="Roscito J.G."/>
            <person name="Kirilenko B.M."/>
            <person name="Davalos L.M."/>
            <person name="Corthals A.P."/>
            <person name="Power M.L."/>
            <person name="Jones G."/>
            <person name="Ransome R.D."/>
            <person name="Dechmann D.K.N."/>
            <person name="Locatelli A.G."/>
            <person name="Puechmaille S.J."/>
            <person name="Fedrigo O."/>
            <person name="Jarvis E.D."/>
            <person name="Hiller M."/>
            <person name="Vernes S.C."/>
            <person name="Myers E.W."/>
            <person name="Teeling E.C."/>
        </authorList>
    </citation>
    <scope>NUCLEOTIDE SEQUENCE [LARGE SCALE GENOMIC DNA]</scope>
    <source>
        <strain evidence="3">MPipKuh1</strain>
        <tissue evidence="3">Flight muscle</tissue>
    </source>
</reference>
<dbReference type="SUPFAM" id="SSF54593">
    <property type="entry name" value="Glyoxalase/Bleomycin resistance protein/Dihydroxybiphenyl dioxygenase"/>
    <property type="match status" value="1"/>
</dbReference>
<dbReference type="AlphaFoldDB" id="A0A7J7YMJ5"/>
<dbReference type="InterPro" id="IPR018146">
    <property type="entry name" value="Glyoxalase_1_CS"/>
</dbReference>
<dbReference type="Pfam" id="PF00903">
    <property type="entry name" value="Glyoxalase"/>
    <property type="match status" value="1"/>
</dbReference>
<comment type="caution">
    <text evidence="3">The sequence shown here is derived from an EMBL/GenBank/DDBJ whole genome shotgun (WGS) entry which is preliminary data.</text>
</comment>
<evidence type="ECO:0000313" key="3">
    <source>
        <dbReference type="EMBL" id="KAF6362876.1"/>
    </source>
</evidence>
<evidence type="ECO:0000313" key="4">
    <source>
        <dbReference type="Proteomes" id="UP000558488"/>
    </source>
</evidence>